<proteinExistence type="predicted"/>
<gene>
    <name evidence="9" type="ORF">STEHIDRAFT_135581</name>
</gene>
<dbReference type="InterPro" id="IPR013901">
    <property type="entry name" value="Anthrone_oxy"/>
</dbReference>
<feature type="compositionally biased region" description="Polar residues" evidence="7">
    <location>
        <begin position="146"/>
        <end position="157"/>
    </location>
</feature>
<dbReference type="OMA" id="MWPLAGF"/>
<evidence type="ECO:0000256" key="3">
    <source>
        <dbReference type="ARBA" id="ARBA00022989"/>
    </source>
</evidence>
<organism evidence="9 10">
    <name type="scientific">Stereum hirsutum (strain FP-91666)</name>
    <name type="common">White-rot fungus</name>
    <dbReference type="NCBI Taxonomy" id="721885"/>
    <lineage>
        <taxon>Eukaryota</taxon>
        <taxon>Fungi</taxon>
        <taxon>Dikarya</taxon>
        <taxon>Basidiomycota</taxon>
        <taxon>Agaricomycotina</taxon>
        <taxon>Agaricomycetes</taxon>
        <taxon>Russulales</taxon>
        <taxon>Stereaceae</taxon>
        <taxon>Stereum</taxon>
    </lineage>
</organism>
<keyword evidence="5" id="KW-0503">Monooxygenase</keyword>
<evidence type="ECO:0000256" key="8">
    <source>
        <dbReference type="SAM" id="Phobius"/>
    </source>
</evidence>
<dbReference type="OrthoDB" id="2585651at2759"/>
<dbReference type="PANTHER" id="PTHR35042:SF3">
    <property type="entry name" value="ANTHRONE OXYGENASE-RELATED"/>
    <property type="match status" value="1"/>
</dbReference>
<keyword evidence="3 8" id="KW-1133">Transmembrane helix</keyword>
<evidence type="ECO:0000256" key="7">
    <source>
        <dbReference type="SAM" id="MobiDB-lite"/>
    </source>
</evidence>
<evidence type="ECO:0000256" key="4">
    <source>
        <dbReference type="ARBA" id="ARBA00023002"/>
    </source>
</evidence>
<keyword evidence="6 8" id="KW-0472">Membrane</keyword>
<accession>R7RXD8</accession>
<evidence type="ECO:0000256" key="1">
    <source>
        <dbReference type="ARBA" id="ARBA00004141"/>
    </source>
</evidence>
<dbReference type="AlphaFoldDB" id="R7RXD8"/>
<sequence length="213" mass="21979">MPFIPPPHALYGYVGQGAQIAVTTGILSSGLVAGITLSASMLAVPPLFPAASAASTLIPANENLLARQWARLYNTGKMVAPPLAATSALSLFYAAYAHWYEHPQLDGLWVAYIGSGVLTLSIIPFTLLAMAPTNNRLLRAAAGDPDTSSSNTATGVKSSGPGATGEATSLSVDDQVQQVVKWAKLNYVRGALSLAGFAVAVWTTVPGAVKEVA</sequence>
<dbReference type="GO" id="GO:0004497">
    <property type="term" value="F:monooxygenase activity"/>
    <property type="evidence" value="ECO:0007669"/>
    <property type="project" value="UniProtKB-KW"/>
</dbReference>
<dbReference type="EMBL" id="JH687400">
    <property type="protein sequence ID" value="EIM80024.1"/>
    <property type="molecule type" value="Genomic_DNA"/>
</dbReference>
<feature type="transmembrane region" description="Helical" evidence="8">
    <location>
        <begin position="109"/>
        <end position="130"/>
    </location>
</feature>
<dbReference type="PANTHER" id="PTHR35042">
    <property type="entry name" value="ANTHRONE OXYGENASE ENCC"/>
    <property type="match status" value="1"/>
</dbReference>
<keyword evidence="4" id="KW-0560">Oxidoreductase</keyword>
<comment type="subcellular location">
    <subcellularLocation>
        <location evidence="1">Membrane</location>
        <topology evidence="1">Multi-pass membrane protein</topology>
    </subcellularLocation>
</comment>
<dbReference type="Pfam" id="PF08592">
    <property type="entry name" value="Anthrone_oxy"/>
    <property type="match status" value="1"/>
</dbReference>
<keyword evidence="2 8" id="KW-0812">Transmembrane</keyword>
<evidence type="ECO:0000313" key="10">
    <source>
        <dbReference type="Proteomes" id="UP000053927"/>
    </source>
</evidence>
<evidence type="ECO:0000256" key="2">
    <source>
        <dbReference type="ARBA" id="ARBA00022692"/>
    </source>
</evidence>
<dbReference type="eggNOG" id="ENOG502SBMN">
    <property type="taxonomic scope" value="Eukaryota"/>
</dbReference>
<dbReference type="GO" id="GO:0016020">
    <property type="term" value="C:membrane"/>
    <property type="evidence" value="ECO:0007669"/>
    <property type="project" value="UniProtKB-SubCell"/>
</dbReference>
<reference evidence="10" key="1">
    <citation type="journal article" date="2012" name="Science">
        <title>The Paleozoic origin of enzymatic lignin decomposition reconstructed from 31 fungal genomes.</title>
        <authorList>
            <person name="Floudas D."/>
            <person name="Binder M."/>
            <person name="Riley R."/>
            <person name="Barry K."/>
            <person name="Blanchette R.A."/>
            <person name="Henrissat B."/>
            <person name="Martinez A.T."/>
            <person name="Otillar R."/>
            <person name="Spatafora J.W."/>
            <person name="Yadav J.S."/>
            <person name="Aerts A."/>
            <person name="Benoit I."/>
            <person name="Boyd A."/>
            <person name="Carlson A."/>
            <person name="Copeland A."/>
            <person name="Coutinho P.M."/>
            <person name="de Vries R.P."/>
            <person name="Ferreira P."/>
            <person name="Findley K."/>
            <person name="Foster B."/>
            <person name="Gaskell J."/>
            <person name="Glotzer D."/>
            <person name="Gorecki P."/>
            <person name="Heitman J."/>
            <person name="Hesse C."/>
            <person name="Hori C."/>
            <person name="Igarashi K."/>
            <person name="Jurgens J.A."/>
            <person name="Kallen N."/>
            <person name="Kersten P."/>
            <person name="Kohler A."/>
            <person name="Kuees U."/>
            <person name="Kumar T.K.A."/>
            <person name="Kuo A."/>
            <person name="LaButti K."/>
            <person name="Larrondo L.F."/>
            <person name="Lindquist E."/>
            <person name="Ling A."/>
            <person name="Lombard V."/>
            <person name="Lucas S."/>
            <person name="Lundell T."/>
            <person name="Martin R."/>
            <person name="McLaughlin D.J."/>
            <person name="Morgenstern I."/>
            <person name="Morin E."/>
            <person name="Murat C."/>
            <person name="Nagy L.G."/>
            <person name="Nolan M."/>
            <person name="Ohm R.A."/>
            <person name="Patyshakuliyeva A."/>
            <person name="Rokas A."/>
            <person name="Ruiz-Duenas F.J."/>
            <person name="Sabat G."/>
            <person name="Salamov A."/>
            <person name="Samejima M."/>
            <person name="Schmutz J."/>
            <person name="Slot J.C."/>
            <person name="St John F."/>
            <person name="Stenlid J."/>
            <person name="Sun H."/>
            <person name="Sun S."/>
            <person name="Syed K."/>
            <person name="Tsang A."/>
            <person name="Wiebenga A."/>
            <person name="Young D."/>
            <person name="Pisabarro A."/>
            <person name="Eastwood D.C."/>
            <person name="Martin F."/>
            <person name="Cullen D."/>
            <person name="Grigoriev I.V."/>
            <person name="Hibbett D.S."/>
        </authorList>
    </citation>
    <scope>NUCLEOTIDE SEQUENCE [LARGE SCALE GENOMIC DNA]</scope>
    <source>
        <strain evidence="10">FP-91666</strain>
    </source>
</reference>
<dbReference type="RefSeq" id="XP_007311004.1">
    <property type="nucleotide sequence ID" value="XM_007310942.1"/>
</dbReference>
<feature type="transmembrane region" description="Helical" evidence="8">
    <location>
        <begin position="20"/>
        <end position="44"/>
    </location>
</feature>
<feature type="transmembrane region" description="Helical" evidence="8">
    <location>
        <begin position="78"/>
        <end position="97"/>
    </location>
</feature>
<keyword evidence="10" id="KW-1185">Reference proteome</keyword>
<protein>
    <submittedName>
        <fullName evidence="9">DUF1772-domain-containing protein</fullName>
    </submittedName>
</protein>
<dbReference type="KEGG" id="shs:STEHIDRAFT_135581"/>
<feature type="region of interest" description="Disordered" evidence="7">
    <location>
        <begin position="140"/>
        <end position="169"/>
    </location>
</feature>
<evidence type="ECO:0000256" key="5">
    <source>
        <dbReference type="ARBA" id="ARBA00023033"/>
    </source>
</evidence>
<dbReference type="Proteomes" id="UP000053927">
    <property type="component" value="Unassembled WGS sequence"/>
</dbReference>
<evidence type="ECO:0000313" key="9">
    <source>
        <dbReference type="EMBL" id="EIM80024.1"/>
    </source>
</evidence>
<name>R7RXD8_STEHR</name>
<dbReference type="GeneID" id="18798447"/>
<evidence type="ECO:0000256" key="6">
    <source>
        <dbReference type="ARBA" id="ARBA00023136"/>
    </source>
</evidence>